<proteinExistence type="predicted"/>
<reference evidence="3 4" key="1">
    <citation type="submission" date="2019-06" db="EMBL/GenBank/DDBJ databases">
        <authorList>
            <person name="Lee I."/>
            <person name="Jang G.I."/>
            <person name="Hwang C.Y."/>
        </authorList>
    </citation>
    <scope>NUCLEOTIDE SEQUENCE [LARGE SCALE GENOMIC DNA]</scope>
    <source>
        <strain evidence="3 4">PAMC 28131</strain>
    </source>
</reference>
<dbReference type="Proteomes" id="UP000319897">
    <property type="component" value="Unassembled WGS sequence"/>
</dbReference>
<dbReference type="AlphaFoldDB" id="A0A501XFW3"/>
<keyword evidence="4" id="KW-1185">Reference proteome</keyword>
<accession>A0A501XFW3</accession>
<name>A0A501XFW3_9SPHN</name>
<dbReference type="EMBL" id="VFSU01000030">
    <property type="protein sequence ID" value="TPE59420.1"/>
    <property type="molecule type" value="Genomic_DNA"/>
</dbReference>
<protein>
    <submittedName>
        <fullName evidence="3">Uncharacterized protein</fullName>
    </submittedName>
</protein>
<evidence type="ECO:0000313" key="3">
    <source>
        <dbReference type="EMBL" id="TPE59420.1"/>
    </source>
</evidence>
<evidence type="ECO:0000256" key="1">
    <source>
        <dbReference type="SAM" id="MobiDB-lite"/>
    </source>
</evidence>
<evidence type="ECO:0000313" key="4">
    <source>
        <dbReference type="Proteomes" id="UP000319897"/>
    </source>
</evidence>
<gene>
    <name evidence="3" type="ORF">FJQ54_13060</name>
</gene>
<organism evidence="3 4">
    <name type="scientific">Sandaracinobacter neustonicus</name>
    <dbReference type="NCBI Taxonomy" id="1715348"/>
    <lineage>
        <taxon>Bacteria</taxon>
        <taxon>Pseudomonadati</taxon>
        <taxon>Pseudomonadota</taxon>
        <taxon>Alphaproteobacteria</taxon>
        <taxon>Sphingomonadales</taxon>
        <taxon>Sphingosinicellaceae</taxon>
        <taxon>Sandaracinobacter</taxon>
    </lineage>
</organism>
<feature type="compositionally biased region" description="Polar residues" evidence="1">
    <location>
        <begin position="300"/>
        <end position="314"/>
    </location>
</feature>
<keyword evidence="2" id="KW-0732">Signal</keyword>
<feature type="compositionally biased region" description="Acidic residues" evidence="1">
    <location>
        <begin position="331"/>
        <end position="345"/>
    </location>
</feature>
<sequence length="440" mass="46038">MTSPNSRAASAASFLTRRQLLRGTACAVVLVGALSSFPARAAGPVYKLERVASDIVIPSAAGGDGLTTAQKNAMSRAFRKTLILAKNEAKTLPVANGMLTKVGRFFGRYSWVSMVPLIVSAGIEIGNILLADGSIVNIGFGGTTRSGNSPSSCTALPAPPSNITDLPQGLSTHKNHATTCTGSVIWVRFQYSGSNYSAPSGWTRRRAASLGGGLLDVIISKNFAPGDPYEIPPLPPGAIADVLNGGEEIPASELDKLVDAAVKTALVQLHDFDLLADPAIVDPGTDLRTAVPTLPDASTDGLTSPTLKASSLPSWPTDAATAPGVKMPVQDEPDFGSGEPEEPVDPPEPPEGAPWWPSILGTVPAAPGLPAEGAMPDWQAPSFTQPSPHAGECPIFTGSIKGEEFTFDHFCNFAETLQEYIRPVLRFSYALGAALMLWRA</sequence>
<dbReference type="PROSITE" id="PS51318">
    <property type="entry name" value="TAT"/>
    <property type="match status" value="1"/>
</dbReference>
<evidence type="ECO:0000256" key="2">
    <source>
        <dbReference type="SAM" id="SignalP"/>
    </source>
</evidence>
<feature type="region of interest" description="Disordered" evidence="1">
    <location>
        <begin position="291"/>
        <end position="355"/>
    </location>
</feature>
<dbReference type="RefSeq" id="WP_140928867.1">
    <property type="nucleotide sequence ID" value="NZ_VFSU01000030.1"/>
</dbReference>
<feature type="signal peptide" evidence="2">
    <location>
        <begin position="1"/>
        <end position="41"/>
    </location>
</feature>
<feature type="chain" id="PRO_5021293281" evidence="2">
    <location>
        <begin position="42"/>
        <end position="440"/>
    </location>
</feature>
<comment type="caution">
    <text evidence="3">The sequence shown here is derived from an EMBL/GenBank/DDBJ whole genome shotgun (WGS) entry which is preliminary data.</text>
</comment>
<dbReference type="InterPro" id="IPR006311">
    <property type="entry name" value="TAT_signal"/>
</dbReference>